<reference evidence="2" key="2">
    <citation type="submission" date="2016-06" db="EMBL/GenBank/DDBJ databases">
        <title>The genome of a short-lived fish provides insights into sex chromosome evolution and the genetic control of aging.</title>
        <authorList>
            <person name="Reichwald K."/>
            <person name="Felder M."/>
            <person name="Petzold A."/>
            <person name="Koch P."/>
            <person name="Groth M."/>
            <person name="Platzer M."/>
        </authorList>
    </citation>
    <scope>NUCLEOTIDE SEQUENCE</scope>
    <source>
        <tissue evidence="2">Brain</tissue>
    </source>
</reference>
<feature type="compositionally biased region" description="Basic and acidic residues" evidence="1">
    <location>
        <begin position="74"/>
        <end position="97"/>
    </location>
</feature>
<dbReference type="InterPro" id="IPR007914">
    <property type="entry name" value="UPF0193"/>
</dbReference>
<feature type="compositionally biased region" description="Polar residues" evidence="1">
    <location>
        <begin position="53"/>
        <end position="70"/>
    </location>
</feature>
<reference evidence="2" key="1">
    <citation type="submission" date="2016-05" db="EMBL/GenBank/DDBJ databases">
        <authorList>
            <person name="Lavstsen T."/>
            <person name="Jespersen J.S."/>
        </authorList>
    </citation>
    <scope>NUCLEOTIDE SEQUENCE</scope>
    <source>
        <tissue evidence="2">Brain</tissue>
    </source>
</reference>
<proteinExistence type="predicted"/>
<sequence>MEAPSGGLWNNPRPSWSSKEALEMLRLRKEESVLTSQLRKQINHSKVEAASRPVTSSLLSESIQRHQPQTSRRRGAEACRQHANNYEREKFCPGPTRDLEKEKRRLQSIFAVGKEESPSSESPRKIPIQEPEASEIDHFQEVLNEIEERRQFLADMAALGQEDRYADMINTEISQRIRELDLLNKACK</sequence>
<gene>
    <name evidence="2" type="primary">C6H22ORF23</name>
</gene>
<protein>
    <submittedName>
        <fullName evidence="2">Chromosome 22 open reading frame 23</fullName>
    </submittedName>
</protein>
<name>A0A1A8I8S1_NOTKU</name>
<dbReference type="AlphaFoldDB" id="A0A1A8I8S1"/>
<feature type="region of interest" description="Disordered" evidence="1">
    <location>
        <begin position="39"/>
        <end position="97"/>
    </location>
</feature>
<organism evidence="2">
    <name type="scientific">Nothobranchius kuhntae</name>
    <name type="common">Beira killifish</name>
    <dbReference type="NCBI Taxonomy" id="321403"/>
    <lineage>
        <taxon>Eukaryota</taxon>
        <taxon>Metazoa</taxon>
        <taxon>Chordata</taxon>
        <taxon>Craniata</taxon>
        <taxon>Vertebrata</taxon>
        <taxon>Euteleostomi</taxon>
        <taxon>Actinopterygii</taxon>
        <taxon>Neopterygii</taxon>
        <taxon>Teleostei</taxon>
        <taxon>Neoteleostei</taxon>
        <taxon>Acanthomorphata</taxon>
        <taxon>Ovalentaria</taxon>
        <taxon>Atherinomorphae</taxon>
        <taxon>Cyprinodontiformes</taxon>
        <taxon>Nothobranchiidae</taxon>
        <taxon>Nothobranchius</taxon>
    </lineage>
</organism>
<accession>A0A1A8I8S1</accession>
<dbReference type="PANTHER" id="PTHR28348:SF1">
    <property type="entry name" value="UPF0193 PROTEIN EVG1"/>
    <property type="match status" value="1"/>
</dbReference>
<evidence type="ECO:0000256" key="1">
    <source>
        <dbReference type="SAM" id="MobiDB-lite"/>
    </source>
</evidence>
<dbReference type="PANTHER" id="PTHR28348">
    <property type="entry name" value="UPF0193 PROTEIN EVG1"/>
    <property type="match status" value="1"/>
</dbReference>
<evidence type="ECO:0000313" key="2">
    <source>
        <dbReference type="EMBL" id="SBQ93896.1"/>
    </source>
</evidence>
<dbReference type="Pfam" id="PF05250">
    <property type="entry name" value="UPF0193"/>
    <property type="match status" value="1"/>
</dbReference>
<dbReference type="EMBL" id="HAED01007684">
    <property type="protein sequence ID" value="SBQ93896.1"/>
    <property type="molecule type" value="Transcribed_RNA"/>
</dbReference>